<dbReference type="EC" id="2.4.1.-" evidence="11"/>
<evidence type="ECO:0000256" key="1">
    <source>
        <dbReference type="ARBA" id="ARBA00004922"/>
    </source>
</evidence>
<dbReference type="PANTHER" id="PTHR11929:SF194">
    <property type="entry name" value="ALPHA-(1,3)-FUCOSYLTRANSFERASE 10"/>
    <property type="match status" value="1"/>
</dbReference>
<dbReference type="AlphaFoldDB" id="A0A1X7UZ89"/>
<dbReference type="InterPro" id="IPR055270">
    <property type="entry name" value="Glyco_tran_10_C"/>
</dbReference>
<dbReference type="InterPro" id="IPR001503">
    <property type="entry name" value="Glyco_trans_10"/>
</dbReference>
<dbReference type="EnsemblMetazoa" id="XM_011405450.2">
    <property type="protein sequence ID" value="XP_011403752.1"/>
    <property type="gene ID" value="LOC105312644"/>
</dbReference>
<evidence type="ECO:0000313" key="14">
    <source>
        <dbReference type="EnsemblMetazoa" id="Aqu2.1.32667_001"/>
    </source>
</evidence>
<evidence type="ECO:0000256" key="9">
    <source>
        <dbReference type="ARBA" id="ARBA00023180"/>
    </source>
</evidence>
<evidence type="ECO:0000313" key="15">
    <source>
        <dbReference type="Proteomes" id="UP000007879"/>
    </source>
</evidence>
<proteinExistence type="inferred from homology"/>
<evidence type="ECO:0000256" key="6">
    <source>
        <dbReference type="ARBA" id="ARBA00022968"/>
    </source>
</evidence>
<dbReference type="UniPathway" id="UPA00378"/>
<dbReference type="GO" id="GO:0046920">
    <property type="term" value="F:alpha-(1-&gt;3)-fucosyltransferase activity"/>
    <property type="evidence" value="ECO:0007669"/>
    <property type="project" value="TreeGrafter"/>
</dbReference>
<organism evidence="14">
    <name type="scientific">Amphimedon queenslandica</name>
    <name type="common">Sponge</name>
    <dbReference type="NCBI Taxonomy" id="400682"/>
    <lineage>
        <taxon>Eukaryota</taxon>
        <taxon>Metazoa</taxon>
        <taxon>Porifera</taxon>
        <taxon>Demospongiae</taxon>
        <taxon>Heteroscleromorpha</taxon>
        <taxon>Haplosclerida</taxon>
        <taxon>Niphatidae</taxon>
        <taxon>Amphimedon</taxon>
    </lineage>
</organism>
<keyword evidence="11" id="KW-0333">Golgi apparatus</keyword>
<feature type="domain" description="Fucosyltransferase C-terminal" evidence="12">
    <location>
        <begin position="189"/>
        <end position="340"/>
    </location>
</feature>
<dbReference type="EnsemblMetazoa" id="Aqu2.1.32667_001">
    <property type="protein sequence ID" value="Aqu2.1.32667_001"/>
    <property type="gene ID" value="Aqu2.1.32667"/>
</dbReference>
<keyword evidence="7" id="KW-1133">Transmembrane helix</keyword>
<dbReference type="SUPFAM" id="SSF53756">
    <property type="entry name" value="UDP-Glycosyltransferase/glycogen phosphorylase"/>
    <property type="match status" value="1"/>
</dbReference>
<evidence type="ECO:0000256" key="2">
    <source>
        <dbReference type="ARBA" id="ARBA00008919"/>
    </source>
</evidence>
<dbReference type="OMA" id="FTIAMEN"/>
<dbReference type="OrthoDB" id="9993460at2759"/>
<dbReference type="FunFam" id="3.40.50.11660:FF:000002">
    <property type="entry name" value="Alpha-(1,3)-fucosyltransferase"/>
    <property type="match status" value="1"/>
</dbReference>
<dbReference type="KEGG" id="aqu:105312644"/>
<name>A0A1X7UZ89_AMPQE</name>
<keyword evidence="4 11" id="KW-0808">Transferase</keyword>
<comment type="subcellular location">
    <subcellularLocation>
        <location evidence="10">Endomembrane system</location>
        <topology evidence="10">Single-pass type II membrane protein</topology>
    </subcellularLocation>
    <subcellularLocation>
        <location evidence="11">Golgi apparatus</location>
        <location evidence="11">Golgi stack membrane</location>
        <topology evidence="11">Single-pass type II membrane protein</topology>
    </subcellularLocation>
</comment>
<evidence type="ECO:0000256" key="5">
    <source>
        <dbReference type="ARBA" id="ARBA00022692"/>
    </source>
</evidence>
<comment type="pathway">
    <text evidence="1">Protein modification; protein glycosylation.</text>
</comment>
<dbReference type="eggNOG" id="KOG2619">
    <property type="taxonomic scope" value="Eukaryota"/>
</dbReference>
<reference evidence="15" key="1">
    <citation type="journal article" date="2010" name="Nature">
        <title>The Amphimedon queenslandica genome and the evolution of animal complexity.</title>
        <authorList>
            <person name="Srivastava M."/>
            <person name="Simakov O."/>
            <person name="Chapman J."/>
            <person name="Fahey B."/>
            <person name="Gauthier M.E."/>
            <person name="Mitros T."/>
            <person name="Richards G.S."/>
            <person name="Conaco C."/>
            <person name="Dacre M."/>
            <person name="Hellsten U."/>
            <person name="Larroux C."/>
            <person name="Putnam N.H."/>
            <person name="Stanke M."/>
            <person name="Adamska M."/>
            <person name="Darling A."/>
            <person name="Degnan S.M."/>
            <person name="Oakley T.H."/>
            <person name="Plachetzki D.C."/>
            <person name="Zhai Y."/>
            <person name="Adamski M."/>
            <person name="Calcino A."/>
            <person name="Cummins S.F."/>
            <person name="Goodstein D.M."/>
            <person name="Harris C."/>
            <person name="Jackson D.J."/>
            <person name="Leys S.P."/>
            <person name="Shu S."/>
            <person name="Woodcroft B.J."/>
            <person name="Vervoort M."/>
            <person name="Kosik K.S."/>
            <person name="Manning G."/>
            <person name="Degnan B.M."/>
            <person name="Rokhsar D.S."/>
        </authorList>
    </citation>
    <scope>NUCLEOTIDE SEQUENCE [LARGE SCALE GENOMIC DNA]</scope>
</reference>
<gene>
    <name evidence="14" type="primary">105312644</name>
</gene>
<dbReference type="Pfam" id="PF17039">
    <property type="entry name" value="Glyco_tran_10_N"/>
    <property type="match status" value="1"/>
</dbReference>
<keyword evidence="15" id="KW-1185">Reference proteome</keyword>
<dbReference type="GO" id="GO:0032580">
    <property type="term" value="C:Golgi cisterna membrane"/>
    <property type="evidence" value="ECO:0007669"/>
    <property type="project" value="UniProtKB-SubCell"/>
</dbReference>
<keyword evidence="3 11" id="KW-0328">Glycosyltransferase</keyword>
<keyword evidence="8" id="KW-0472">Membrane</keyword>
<keyword evidence="9" id="KW-0325">Glycoprotein</keyword>
<protein>
    <recommendedName>
        <fullName evidence="11">Fucosyltransferase</fullName>
        <ecNumber evidence="11">2.4.1.-</ecNumber>
    </recommendedName>
</protein>
<dbReference type="InParanoid" id="A0A1X7UZ89"/>
<dbReference type="InterPro" id="IPR031481">
    <property type="entry name" value="Glyco_tran_10_N"/>
</dbReference>
<accession>A0A1X7UZ89</accession>
<comment type="similarity">
    <text evidence="2 11">Belongs to the glycosyltransferase 10 family.</text>
</comment>
<evidence type="ECO:0000256" key="7">
    <source>
        <dbReference type="ARBA" id="ARBA00022989"/>
    </source>
</evidence>
<evidence type="ECO:0000259" key="13">
    <source>
        <dbReference type="Pfam" id="PF17039"/>
    </source>
</evidence>
<dbReference type="PANTHER" id="PTHR11929">
    <property type="entry name" value="ALPHA- 1,3 -FUCOSYLTRANSFERASE"/>
    <property type="match status" value="1"/>
</dbReference>
<evidence type="ECO:0000259" key="12">
    <source>
        <dbReference type="Pfam" id="PF00852"/>
    </source>
</evidence>
<evidence type="ECO:0000256" key="4">
    <source>
        <dbReference type="ARBA" id="ARBA00022679"/>
    </source>
</evidence>
<sequence length="476" mass="55516">MILTTWIFIWKTKRRRQIAFLLAVILVLLYLSTYSGIFVKELNQENEDIVILPPETNTEEYPILIWWTPFTPNQRIIRSCSAGNCLITHSRRELNNTRTEAVIFYGSDLKWTDLPLPRDPRLYWALLHEESPKNNWGFATDDGIALFNITSTPSRLSSYPLVTQYLEDLQNLMAPMKTRIEDKSKGERGLVMYLHSDCDPPSDRDSYVSELMKYVQVDSFGKCLHNKDLPEGHLRDPLTGMDSEDLLDIISQYKFTLAMENAICNDYITEKFWRPFYAGSVPVVKGSPMVKDWAPSEHSIILIDDFKSPKELAEYLLYLDKNDDEYIKYLEYKHYGITNLRLLDTMNDREWRVNDYSPGAINHIDGFECFVCNKAIEKRKAAKTGTKLEPLIASRDHYDCEFPKPLVKRRKKPLTWWTDMLYIWRQVAVREKKKMAAITVGIREGKSQDDIGKLYDSVKVTNSSEYRLTSKDYIID</sequence>
<dbReference type="FunCoup" id="A0A1X7UZ89">
    <property type="interactions" value="95"/>
</dbReference>
<keyword evidence="5 11" id="KW-0812">Transmembrane</keyword>
<feature type="domain" description="Fucosyltransferase N-terminal" evidence="13">
    <location>
        <begin position="62"/>
        <end position="152"/>
    </location>
</feature>
<dbReference type="Gene3D" id="3.40.50.11660">
    <property type="entry name" value="Glycosyl transferase family 10, C-terminal domain"/>
    <property type="match status" value="1"/>
</dbReference>
<reference evidence="14" key="2">
    <citation type="submission" date="2017-05" db="UniProtKB">
        <authorList>
            <consortium name="EnsemblMetazoa"/>
        </authorList>
    </citation>
    <scope>IDENTIFICATION</scope>
</reference>
<evidence type="ECO:0000256" key="8">
    <source>
        <dbReference type="ARBA" id="ARBA00023136"/>
    </source>
</evidence>
<dbReference type="InterPro" id="IPR038577">
    <property type="entry name" value="GT10-like_C_sf"/>
</dbReference>
<evidence type="ECO:0000256" key="10">
    <source>
        <dbReference type="ARBA" id="ARBA00060399"/>
    </source>
</evidence>
<keyword evidence="6" id="KW-0735">Signal-anchor</keyword>
<evidence type="ECO:0000256" key="11">
    <source>
        <dbReference type="RuleBase" id="RU003832"/>
    </source>
</evidence>
<dbReference type="Proteomes" id="UP000007879">
    <property type="component" value="Unassembled WGS sequence"/>
</dbReference>
<evidence type="ECO:0000256" key="3">
    <source>
        <dbReference type="ARBA" id="ARBA00022676"/>
    </source>
</evidence>
<dbReference type="Pfam" id="PF00852">
    <property type="entry name" value="Glyco_transf_10"/>
    <property type="match status" value="1"/>
</dbReference>